<dbReference type="Proteomes" id="UP000113346">
    <property type="component" value="Segment"/>
</dbReference>
<dbReference type="EMBL" id="FJ483969">
    <property type="protein sequence ID" value="AEV80666.1"/>
    <property type="molecule type" value="Genomic_DNA"/>
</dbReference>
<organism evidence="1 2">
    <name type="scientific">Simian cytomegalovirus (strain Colburn)</name>
    <dbReference type="NCBI Taxonomy" id="50292"/>
    <lineage>
        <taxon>Viruses</taxon>
        <taxon>Duplodnaviria</taxon>
        <taxon>Heunggongvirae</taxon>
        <taxon>Peploviricota</taxon>
        <taxon>Herviviricetes</taxon>
        <taxon>Herpesvirales</taxon>
        <taxon>Orthoherpesviridae</taxon>
        <taxon>Betaherpesvirinae</taxon>
        <taxon>Cytomegalovirus</taxon>
        <taxon>Cytomegalovirus cercopithecinebeta5</taxon>
    </lineage>
</organism>
<evidence type="ECO:0000313" key="1">
    <source>
        <dbReference type="EMBL" id="AEV80666.1"/>
    </source>
</evidence>
<sequence length="146" mass="17028">MRRLVLLICFLCCCYLSTVLPATTRQAHCPCRNKKPLNFIPPKADCLWIHRSDGSSCGNEVAAHFPPTVTKKDGKPRKPLCLNYTYVDIVVKNITNDGTYCIHKRNDTEWLLTTCTNCTSTTLYQRVSDIRETEWWLWQRMPSWWN</sequence>
<organismHost>
    <name type="scientific">Macaca</name>
    <name type="common">macaques</name>
    <dbReference type="NCBI Taxonomy" id="9539"/>
</organismHost>
<accession>G8XU26</accession>
<evidence type="ECO:0000313" key="2">
    <source>
        <dbReference type="Proteomes" id="UP000113346"/>
    </source>
</evidence>
<reference evidence="1" key="1">
    <citation type="submission" date="2011-12" db="EMBL/GenBank/DDBJ databases">
        <title>Comparative genomics of primate cytomegaloviruses.</title>
        <authorList>
            <person name="Davison A.J."/>
            <person name="Holton M."/>
            <person name="Dolan A."/>
            <person name="Dargan D.J."/>
            <person name="Gatherer D."/>
            <person name="Hayward G.S."/>
        </authorList>
    </citation>
    <scope>NUCLEOTIDE SEQUENCE [LARGE SCALE GENOMIC DNA]</scope>
    <source>
        <strain evidence="1">Colburn</strain>
    </source>
</reference>
<protein>
    <submittedName>
        <fullName evidence="1">Chemokine vCXCL11</fullName>
    </submittedName>
</protein>
<name>G8XU26_SCMVC</name>
<proteinExistence type="predicted"/>
<gene>
    <name evidence="1" type="primary">UL146H</name>
</gene>